<comment type="caution">
    <text evidence="1">The sequence shown here is derived from an EMBL/GenBank/DDBJ whole genome shotgun (WGS) entry which is preliminary data.</text>
</comment>
<sequence length="62" mass="6962">MPGLAPAQYLTQQPAGAATNHKYYRIGRNTVKVDYLRIMQFIAKYQPGQDIVYPGHPIETGI</sequence>
<accession>A0ABP8JSM4</accession>
<reference evidence="2" key="1">
    <citation type="journal article" date="2019" name="Int. J. Syst. Evol. Microbiol.">
        <title>The Global Catalogue of Microorganisms (GCM) 10K type strain sequencing project: providing services to taxonomists for standard genome sequencing and annotation.</title>
        <authorList>
            <consortium name="The Broad Institute Genomics Platform"/>
            <consortium name="The Broad Institute Genome Sequencing Center for Infectious Disease"/>
            <person name="Wu L."/>
            <person name="Ma J."/>
        </authorList>
    </citation>
    <scope>NUCLEOTIDE SEQUENCE [LARGE SCALE GENOMIC DNA]</scope>
    <source>
        <strain evidence="2">JCM 17925</strain>
    </source>
</reference>
<organism evidence="1 2">
    <name type="scientific">Nibrella viscosa</name>
    <dbReference type="NCBI Taxonomy" id="1084524"/>
    <lineage>
        <taxon>Bacteria</taxon>
        <taxon>Pseudomonadati</taxon>
        <taxon>Bacteroidota</taxon>
        <taxon>Cytophagia</taxon>
        <taxon>Cytophagales</taxon>
        <taxon>Spirosomataceae</taxon>
        <taxon>Nibrella</taxon>
    </lineage>
</organism>
<evidence type="ECO:0000313" key="1">
    <source>
        <dbReference type="EMBL" id="GAA4395570.1"/>
    </source>
</evidence>
<proteinExistence type="predicted"/>
<gene>
    <name evidence="1" type="ORF">GCM10023187_02640</name>
</gene>
<dbReference type="Proteomes" id="UP001500936">
    <property type="component" value="Unassembled WGS sequence"/>
</dbReference>
<protein>
    <submittedName>
        <fullName evidence="1">Uncharacterized protein</fullName>
    </submittedName>
</protein>
<dbReference type="EMBL" id="BAABHB010000001">
    <property type="protein sequence ID" value="GAA4395570.1"/>
    <property type="molecule type" value="Genomic_DNA"/>
</dbReference>
<keyword evidence="2" id="KW-1185">Reference proteome</keyword>
<name>A0ABP8JSM4_9BACT</name>
<evidence type="ECO:0000313" key="2">
    <source>
        <dbReference type="Proteomes" id="UP001500936"/>
    </source>
</evidence>